<evidence type="ECO:0000256" key="3">
    <source>
        <dbReference type="ARBA" id="ARBA00022864"/>
    </source>
</evidence>
<feature type="domain" description="HPt" evidence="9">
    <location>
        <begin position="35"/>
        <end position="130"/>
    </location>
</feature>
<evidence type="ECO:0000313" key="10">
    <source>
        <dbReference type="EMBL" id="KQK07957.1"/>
    </source>
</evidence>
<comment type="subcellular location">
    <subcellularLocation>
        <location evidence="8">Cytoplasm</location>
        <location evidence="8">Cytosol</location>
    </subcellularLocation>
    <subcellularLocation>
        <location evidence="8">Nucleus</location>
    </subcellularLocation>
</comment>
<evidence type="ECO:0000256" key="2">
    <source>
        <dbReference type="ARBA" id="ARBA00022606"/>
    </source>
</evidence>
<evidence type="ECO:0000256" key="7">
    <source>
        <dbReference type="PROSITE-ProRule" id="PRU00110"/>
    </source>
</evidence>
<dbReference type="Gene3D" id="1.20.120.160">
    <property type="entry name" value="HPT domain"/>
    <property type="match status" value="1"/>
</dbReference>
<dbReference type="GO" id="GO:0005634">
    <property type="term" value="C:nucleus"/>
    <property type="evidence" value="ECO:0000318"/>
    <property type="project" value="GO_Central"/>
</dbReference>
<comment type="function">
    <text evidence="6">Functions as a two-component phosphorelay mediators between cytokinin sensor histidine kinases and response regulators (B-type ARRs). Plays an important role in propagating cytokinin signal transduction through the multistep His-to-Asp phosphorelay. Functions as a positive regulator of the cytokinin signaling pathway. May play a regulatory role in salt and drought tolerance during plant development.</text>
</comment>
<dbReference type="GO" id="GO:0009736">
    <property type="term" value="P:cytokinin-activated signaling pathway"/>
    <property type="evidence" value="ECO:0000318"/>
    <property type="project" value="GO_Central"/>
</dbReference>
<keyword evidence="1" id="KW-0963">Cytoplasm</keyword>
<name>A0A0Q3GBQ0_BRADI</name>
<evidence type="ECO:0000256" key="4">
    <source>
        <dbReference type="ARBA" id="ARBA00023012"/>
    </source>
</evidence>
<dbReference type="GO" id="GO:0043424">
    <property type="term" value="F:protein histidine kinase binding"/>
    <property type="evidence" value="ECO:0000318"/>
    <property type="project" value="GO_Central"/>
</dbReference>
<dbReference type="OrthoDB" id="1673781at2759"/>
<dbReference type="EnsemblPlants" id="KQK07957">
    <property type="protein sequence ID" value="KQK07957"/>
    <property type="gene ID" value="BRADI_2g38601v3"/>
</dbReference>
<keyword evidence="12" id="KW-1185">Reference proteome</keyword>
<dbReference type="GO" id="GO:0009927">
    <property type="term" value="F:histidine phosphotransfer kinase activity"/>
    <property type="evidence" value="ECO:0000318"/>
    <property type="project" value="GO_Central"/>
</dbReference>
<dbReference type="SUPFAM" id="SSF47226">
    <property type="entry name" value="Histidine-containing phosphotransfer domain, HPT domain"/>
    <property type="match status" value="1"/>
</dbReference>
<dbReference type="FunFam" id="1.20.120.160:FF:000001">
    <property type="entry name" value="Histidine-containing phosphotransfer protein 1"/>
    <property type="match status" value="1"/>
</dbReference>
<keyword evidence="3 8" id="KW-0932">Cytokinin signaling pathway</keyword>
<dbReference type="Pfam" id="PF01627">
    <property type="entry name" value="Hpt"/>
    <property type="match status" value="1"/>
</dbReference>
<evidence type="ECO:0000313" key="12">
    <source>
        <dbReference type="Proteomes" id="UP000008810"/>
    </source>
</evidence>
<dbReference type="KEGG" id="bdi:100833566"/>
<keyword evidence="4 8" id="KW-0902">Two-component regulatory system</keyword>
<reference evidence="10 11" key="1">
    <citation type="journal article" date="2010" name="Nature">
        <title>Genome sequencing and analysis of the model grass Brachypodium distachyon.</title>
        <authorList>
            <consortium name="International Brachypodium Initiative"/>
        </authorList>
    </citation>
    <scope>NUCLEOTIDE SEQUENCE [LARGE SCALE GENOMIC DNA]</scope>
    <source>
        <strain evidence="10 11">Bd21</strain>
    </source>
</reference>
<dbReference type="GO" id="GO:0005829">
    <property type="term" value="C:cytosol"/>
    <property type="evidence" value="ECO:0007669"/>
    <property type="project" value="UniProtKB-SubCell"/>
</dbReference>
<evidence type="ECO:0000313" key="11">
    <source>
        <dbReference type="EnsemblPlants" id="KQK07957"/>
    </source>
</evidence>
<dbReference type="Gramene" id="KQK07957">
    <property type="protein sequence ID" value="KQK07957"/>
    <property type="gene ID" value="BRADI_2g38601v3"/>
</dbReference>
<feature type="modified residue" description="Phosphohistidine" evidence="7">
    <location>
        <position position="76"/>
    </location>
</feature>
<evidence type="ECO:0000256" key="1">
    <source>
        <dbReference type="ARBA" id="ARBA00022490"/>
    </source>
</evidence>
<keyword evidence="2" id="KW-0716">Sensory transduction</keyword>
<dbReference type="RefSeq" id="XP_003566682.1">
    <property type="nucleotide sequence ID" value="XM_003566634.1"/>
</dbReference>
<evidence type="ECO:0000256" key="8">
    <source>
        <dbReference type="RuleBase" id="RU369004"/>
    </source>
</evidence>
<dbReference type="InterPro" id="IPR045871">
    <property type="entry name" value="AHP1-5/YPD1"/>
</dbReference>
<keyword evidence="5" id="KW-0539">Nucleus</keyword>
<dbReference type="AlphaFoldDB" id="A0A0Q3GBQ0"/>
<comment type="domain">
    <text evidence="8">Histidine-containing phosphotransfer domain (HPt) contains an active histidine that mediates the phosphotransfer.</text>
</comment>
<dbReference type="GO" id="GO:0080038">
    <property type="term" value="P:positive regulation of cytokinin-activated signaling pathway"/>
    <property type="evidence" value="ECO:0007669"/>
    <property type="project" value="UniProtKB-ARBA"/>
</dbReference>
<dbReference type="GeneID" id="100833566"/>
<dbReference type="GO" id="GO:0005737">
    <property type="term" value="C:cytoplasm"/>
    <property type="evidence" value="ECO:0000318"/>
    <property type="project" value="GO_Central"/>
</dbReference>
<proteinExistence type="predicted"/>
<dbReference type="GO" id="GO:0000160">
    <property type="term" value="P:phosphorelay signal transduction system"/>
    <property type="evidence" value="ECO:0000318"/>
    <property type="project" value="GO_Central"/>
</dbReference>
<dbReference type="InterPro" id="IPR036641">
    <property type="entry name" value="HPT_dom_sf"/>
</dbReference>
<dbReference type="PANTHER" id="PTHR28242:SF47">
    <property type="entry name" value="HISTIDINE-CONTAINING PHOSPHOTRANSFER PROTEIN 1"/>
    <property type="match status" value="1"/>
</dbReference>
<organism evidence="10">
    <name type="scientific">Brachypodium distachyon</name>
    <name type="common">Purple false brome</name>
    <name type="synonym">Trachynia distachya</name>
    <dbReference type="NCBI Taxonomy" id="15368"/>
    <lineage>
        <taxon>Eukaryota</taxon>
        <taxon>Viridiplantae</taxon>
        <taxon>Streptophyta</taxon>
        <taxon>Embryophyta</taxon>
        <taxon>Tracheophyta</taxon>
        <taxon>Spermatophyta</taxon>
        <taxon>Magnoliopsida</taxon>
        <taxon>Liliopsida</taxon>
        <taxon>Poales</taxon>
        <taxon>Poaceae</taxon>
        <taxon>BOP clade</taxon>
        <taxon>Pooideae</taxon>
        <taxon>Stipodae</taxon>
        <taxon>Brachypodieae</taxon>
        <taxon>Brachypodium</taxon>
    </lineage>
</organism>
<dbReference type="PROSITE" id="PS50894">
    <property type="entry name" value="HPT"/>
    <property type="match status" value="1"/>
</dbReference>
<dbReference type="PANTHER" id="PTHR28242">
    <property type="entry name" value="PHOSPHORELAY INTERMEDIATE PROTEIN YPD1"/>
    <property type="match status" value="1"/>
</dbReference>
<evidence type="ECO:0000256" key="6">
    <source>
        <dbReference type="ARBA" id="ARBA00057097"/>
    </source>
</evidence>
<dbReference type="Proteomes" id="UP000008810">
    <property type="component" value="Chromosome 2"/>
</dbReference>
<dbReference type="STRING" id="15368.A0A0Q3GBQ0"/>
<reference evidence="11" key="3">
    <citation type="submission" date="2018-08" db="UniProtKB">
        <authorList>
            <consortium name="EnsemblPlants"/>
        </authorList>
    </citation>
    <scope>IDENTIFICATION</scope>
    <source>
        <strain evidence="11">cv. Bd21</strain>
    </source>
</reference>
<reference evidence="10" key="2">
    <citation type="submission" date="2017-06" db="EMBL/GenBank/DDBJ databases">
        <title>WGS assembly of Brachypodium distachyon.</title>
        <authorList>
            <consortium name="The International Brachypodium Initiative"/>
            <person name="Lucas S."/>
            <person name="Harmon-Smith M."/>
            <person name="Lail K."/>
            <person name="Tice H."/>
            <person name="Grimwood J."/>
            <person name="Bruce D."/>
            <person name="Barry K."/>
            <person name="Shu S."/>
            <person name="Lindquist E."/>
            <person name="Wang M."/>
            <person name="Pitluck S."/>
            <person name="Vogel J.P."/>
            <person name="Garvin D.F."/>
            <person name="Mockler T.C."/>
            <person name="Schmutz J."/>
            <person name="Rokhsar D."/>
            <person name="Bevan M.W."/>
        </authorList>
    </citation>
    <scope>NUCLEOTIDE SEQUENCE</scope>
    <source>
        <strain evidence="10">Bd21</strain>
    </source>
</reference>
<protein>
    <recommendedName>
        <fullName evidence="8">Histidine-containing phosphotransfer protein</fullName>
    </recommendedName>
</protein>
<keyword evidence="7" id="KW-0597">Phosphoprotein</keyword>
<sequence length="138" mass="15559">MDATQQLNALMENMFSTGLLDNEFNNLKLLQDSNNPNAVSEVIMIFCDDGEQTIAELAKLLNQPSVDYERVSTFAHKIMGASASVGAKRVRNTCTLLCDFCKDKNNHGCLNTLDSVWIEFDNLRNKFHTMIQIDHLIC</sequence>
<evidence type="ECO:0000259" key="9">
    <source>
        <dbReference type="PROSITE" id="PS50894"/>
    </source>
</evidence>
<evidence type="ECO:0000256" key="5">
    <source>
        <dbReference type="ARBA" id="ARBA00023242"/>
    </source>
</evidence>
<accession>A0A0Q3GBQ0</accession>
<dbReference type="InterPro" id="IPR008207">
    <property type="entry name" value="Sig_transdc_His_kin_Hpt_dom"/>
</dbReference>
<dbReference type="EMBL" id="CM000881">
    <property type="protein sequence ID" value="KQK07957.1"/>
    <property type="molecule type" value="Genomic_DNA"/>
</dbReference>
<gene>
    <name evidence="11" type="primary">LOC100833566</name>
    <name evidence="10" type="ORF">BRADI_2g38601v3</name>
</gene>